<protein>
    <recommendedName>
        <fullName evidence="1">site-specific DNA-methyltransferase (adenine-specific)</fullName>
        <ecNumber evidence="1">2.1.1.72</ecNumber>
    </recommendedName>
</protein>
<dbReference type="EC" id="2.1.1.72" evidence="1"/>
<dbReference type="Pfam" id="PF07669">
    <property type="entry name" value="Eco57I"/>
    <property type="match status" value="1"/>
</dbReference>
<evidence type="ECO:0000256" key="6">
    <source>
        <dbReference type="ARBA" id="ARBA00023125"/>
    </source>
</evidence>
<dbReference type="PANTHER" id="PTHR33841:SF1">
    <property type="entry name" value="DNA METHYLTRANSFERASE A"/>
    <property type="match status" value="1"/>
</dbReference>
<evidence type="ECO:0000259" key="9">
    <source>
        <dbReference type="Pfam" id="PF12950"/>
    </source>
</evidence>
<dbReference type="AlphaFoldDB" id="X1JW84"/>
<dbReference type="PROSITE" id="PS00092">
    <property type="entry name" value="N6_MTASE"/>
    <property type="match status" value="1"/>
</dbReference>
<dbReference type="InterPro" id="IPR025931">
    <property type="entry name" value="TaqI_C"/>
</dbReference>
<keyword evidence="6" id="KW-0238">DNA-binding</keyword>
<organism evidence="10">
    <name type="scientific">marine sediment metagenome</name>
    <dbReference type="NCBI Taxonomy" id="412755"/>
    <lineage>
        <taxon>unclassified sequences</taxon>
        <taxon>metagenomes</taxon>
        <taxon>ecological metagenomes</taxon>
    </lineage>
</organism>
<dbReference type="EMBL" id="BARV01000482">
    <property type="protein sequence ID" value="GAH98986.1"/>
    <property type="molecule type" value="Genomic_DNA"/>
</dbReference>
<dbReference type="PANTHER" id="PTHR33841">
    <property type="entry name" value="DNA METHYLTRANSFERASE YEEA-RELATED"/>
    <property type="match status" value="1"/>
</dbReference>
<evidence type="ECO:0000256" key="4">
    <source>
        <dbReference type="ARBA" id="ARBA00022691"/>
    </source>
</evidence>
<comment type="catalytic activity">
    <reaction evidence="7">
        <text>a 2'-deoxyadenosine in DNA + S-adenosyl-L-methionine = an N(6)-methyl-2'-deoxyadenosine in DNA + S-adenosyl-L-homocysteine + H(+)</text>
        <dbReference type="Rhea" id="RHEA:15197"/>
        <dbReference type="Rhea" id="RHEA-COMP:12418"/>
        <dbReference type="Rhea" id="RHEA-COMP:12419"/>
        <dbReference type="ChEBI" id="CHEBI:15378"/>
        <dbReference type="ChEBI" id="CHEBI:57856"/>
        <dbReference type="ChEBI" id="CHEBI:59789"/>
        <dbReference type="ChEBI" id="CHEBI:90615"/>
        <dbReference type="ChEBI" id="CHEBI:90616"/>
        <dbReference type="EC" id="2.1.1.72"/>
    </reaction>
</comment>
<reference evidence="10" key="1">
    <citation type="journal article" date="2014" name="Front. Microbiol.">
        <title>High frequency of phylogenetically diverse reductive dehalogenase-homologous genes in deep subseafloor sedimentary metagenomes.</title>
        <authorList>
            <person name="Kawai M."/>
            <person name="Futagami T."/>
            <person name="Toyoda A."/>
            <person name="Takaki Y."/>
            <person name="Nishi S."/>
            <person name="Hori S."/>
            <person name="Arai W."/>
            <person name="Tsubouchi T."/>
            <person name="Morono Y."/>
            <person name="Uchiyama I."/>
            <person name="Ito T."/>
            <person name="Fujiyama A."/>
            <person name="Inagaki F."/>
            <person name="Takami H."/>
        </authorList>
    </citation>
    <scope>NUCLEOTIDE SEQUENCE</scope>
    <source>
        <strain evidence="10">Expedition CK06-06</strain>
    </source>
</reference>
<feature type="non-terminal residue" evidence="10">
    <location>
        <position position="615"/>
    </location>
</feature>
<keyword evidence="4" id="KW-0949">S-adenosyl-L-methionine</keyword>
<dbReference type="InterPro" id="IPR002052">
    <property type="entry name" value="DNA_methylase_N6_adenine_CS"/>
</dbReference>
<keyword evidence="5" id="KW-0680">Restriction system</keyword>
<dbReference type="GO" id="GO:0009007">
    <property type="term" value="F:site-specific DNA-methyltransferase (adenine-specific) activity"/>
    <property type="evidence" value="ECO:0007669"/>
    <property type="project" value="UniProtKB-EC"/>
</dbReference>
<dbReference type="InterPro" id="IPR011639">
    <property type="entry name" value="MethylTrfase_TaqI-like_dom"/>
</dbReference>
<gene>
    <name evidence="10" type="ORF">S06H3_01817</name>
</gene>
<feature type="domain" description="Type II methyltransferase M.TaqI-like" evidence="8">
    <location>
        <begin position="230"/>
        <end position="390"/>
    </location>
</feature>
<accession>X1JW84</accession>
<sequence length="615" mass="71340">MLISLFNRLLFIRTAEDRELAGNHPLLATLHQWQQDRGEELIGRLRRIFEQFAQLYDSDLFPSMMDPWQQIWVSDDLLAETVKGLYDVPDDFARYDFAVIDADVLGQVYEQYLGYIAQVAKEEAKKLQRGLFPEAERIEITAKREKRKAAGIYYTPKWVTDYIVRQTVGRFIEEHDHNEILSMKILDPACGSGSFLIRAYDELLNYHARVKGKAVAELDWMERMEVLTRNIFGVDLDPQAVEIARLNLLLRALAERKSLPPLASNIQCGNSLISGSDEELRHWLGDNFKDRKPFNWEERFPDIMKQGGFDVVIGNPPYVRPHKLETSDKKALWAQYQVYRAKSDIYACFIQRAIDLLKPGGYASYIVSNTFMSLESFAPLRKYILDTCCVLYFGLTPKKVFEAATVETMVLGLKKENREVAQRQNKVLVTEYWDGAFERVKEIPQAIFYSTYLNIFDLSWDEATLSLSSKIELNTDKLSDVVSFCYGLKTGDDAVFLTYVPTTPEHKRLLRRSDFGRFSTEYKGEFVWYVPEQMKEHRATARPGNRERFEKPKILVQDIGKRLIGTLDNDHFYVKDALMLHQRENGLDLKFVLALINSKLPNHRVSSFQLRYQSQ</sequence>
<evidence type="ECO:0000256" key="1">
    <source>
        <dbReference type="ARBA" id="ARBA00011900"/>
    </source>
</evidence>
<evidence type="ECO:0000256" key="5">
    <source>
        <dbReference type="ARBA" id="ARBA00022747"/>
    </source>
</evidence>
<dbReference type="GO" id="GO:0003677">
    <property type="term" value="F:DNA binding"/>
    <property type="evidence" value="ECO:0007669"/>
    <property type="project" value="UniProtKB-KW"/>
</dbReference>
<evidence type="ECO:0000259" key="8">
    <source>
        <dbReference type="Pfam" id="PF07669"/>
    </source>
</evidence>
<evidence type="ECO:0000256" key="7">
    <source>
        <dbReference type="ARBA" id="ARBA00047942"/>
    </source>
</evidence>
<keyword evidence="3" id="KW-0808">Transferase</keyword>
<dbReference type="InterPro" id="IPR050953">
    <property type="entry name" value="N4_N6_ade-DNA_methylase"/>
</dbReference>
<name>X1JW84_9ZZZZ</name>
<dbReference type="PRINTS" id="PR00507">
    <property type="entry name" value="N12N6MTFRASE"/>
</dbReference>
<dbReference type="GO" id="GO:0032259">
    <property type="term" value="P:methylation"/>
    <property type="evidence" value="ECO:0007669"/>
    <property type="project" value="UniProtKB-KW"/>
</dbReference>
<feature type="domain" description="TaqI-like C-terminal specificity" evidence="9">
    <location>
        <begin position="510"/>
        <end position="600"/>
    </location>
</feature>
<dbReference type="SUPFAM" id="SSF53335">
    <property type="entry name" value="S-adenosyl-L-methionine-dependent methyltransferases"/>
    <property type="match status" value="1"/>
</dbReference>
<comment type="caution">
    <text evidence="10">The sequence shown here is derived from an EMBL/GenBank/DDBJ whole genome shotgun (WGS) entry which is preliminary data.</text>
</comment>
<evidence type="ECO:0000256" key="2">
    <source>
        <dbReference type="ARBA" id="ARBA00022603"/>
    </source>
</evidence>
<proteinExistence type="predicted"/>
<keyword evidence="2" id="KW-0489">Methyltransferase</keyword>
<evidence type="ECO:0000256" key="3">
    <source>
        <dbReference type="ARBA" id="ARBA00022679"/>
    </source>
</evidence>
<dbReference type="GO" id="GO:0009307">
    <property type="term" value="P:DNA restriction-modification system"/>
    <property type="evidence" value="ECO:0007669"/>
    <property type="project" value="UniProtKB-KW"/>
</dbReference>
<evidence type="ECO:0000313" key="10">
    <source>
        <dbReference type="EMBL" id="GAH98986.1"/>
    </source>
</evidence>
<dbReference type="Pfam" id="PF12950">
    <property type="entry name" value="TaqI_C"/>
    <property type="match status" value="1"/>
</dbReference>
<dbReference type="InterPro" id="IPR029063">
    <property type="entry name" value="SAM-dependent_MTases_sf"/>
</dbReference>
<dbReference type="Gene3D" id="3.40.50.150">
    <property type="entry name" value="Vaccinia Virus protein VP39"/>
    <property type="match status" value="1"/>
</dbReference>